<dbReference type="EMBL" id="FNLN01000003">
    <property type="protein sequence ID" value="SDT84993.1"/>
    <property type="molecule type" value="Genomic_DNA"/>
</dbReference>
<reference evidence="12" key="1">
    <citation type="submission" date="2016-10" db="EMBL/GenBank/DDBJ databases">
        <authorList>
            <person name="Varghese N."/>
            <person name="Submissions S."/>
        </authorList>
    </citation>
    <scope>NUCLEOTIDE SEQUENCE [LARGE SCALE GENOMIC DNA]</scope>
    <source>
        <strain evidence="12">Nm10</strain>
    </source>
</reference>
<dbReference type="CDD" id="cd16833">
    <property type="entry name" value="YfiH"/>
    <property type="match status" value="1"/>
</dbReference>
<dbReference type="PANTHER" id="PTHR30616">
    <property type="entry name" value="UNCHARACTERIZED PROTEIN YFIH"/>
    <property type="match status" value="1"/>
</dbReference>
<dbReference type="GO" id="GO:0017061">
    <property type="term" value="F:S-methyl-5-thioadenosine phosphorylase activity"/>
    <property type="evidence" value="ECO:0007669"/>
    <property type="project" value="UniProtKB-EC"/>
</dbReference>
<gene>
    <name evidence="11" type="ORF">SAMN05216406_10323</name>
</gene>
<evidence type="ECO:0000256" key="4">
    <source>
        <dbReference type="ARBA" id="ARBA00022723"/>
    </source>
</evidence>
<evidence type="ECO:0000256" key="7">
    <source>
        <dbReference type="ARBA" id="ARBA00047989"/>
    </source>
</evidence>
<comment type="catalytic activity">
    <reaction evidence="8">
        <text>adenosine + phosphate = alpha-D-ribose 1-phosphate + adenine</text>
        <dbReference type="Rhea" id="RHEA:27642"/>
        <dbReference type="ChEBI" id="CHEBI:16335"/>
        <dbReference type="ChEBI" id="CHEBI:16708"/>
        <dbReference type="ChEBI" id="CHEBI:43474"/>
        <dbReference type="ChEBI" id="CHEBI:57720"/>
        <dbReference type="EC" id="2.4.2.1"/>
    </reaction>
    <physiologicalReaction direction="left-to-right" evidence="8">
        <dbReference type="Rhea" id="RHEA:27643"/>
    </physiologicalReaction>
</comment>
<dbReference type="KEGG" id="nur:ATY38_07155"/>
<evidence type="ECO:0000256" key="10">
    <source>
        <dbReference type="RuleBase" id="RU361274"/>
    </source>
</evidence>
<evidence type="ECO:0000256" key="8">
    <source>
        <dbReference type="ARBA" id="ARBA00048968"/>
    </source>
</evidence>
<organism evidence="11 12">
    <name type="scientific">Nitrosomonas ureae</name>
    <dbReference type="NCBI Taxonomy" id="44577"/>
    <lineage>
        <taxon>Bacteria</taxon>
        <taxon>Pseudomonadati</taxon>
        <taxon>Pseudomonadota</taxon>
        <taxon>Betaproteobacteria</taxon>
        <taxon>Nitrosomonadales</taxon>
        <taxon>Nitrosomonadaceae</taxon>
        <taxon>Nitrosomonas</taxon>
    </lineage>
</organism>
<name>A0A1H2DQ29_9PROT</name>
<evidence type="ECO:0000256" key="2">
    <source>
        <dbReference type="ARBA" id="ARBA00007353"/>
    </source>
</evidence>
<protein>
    <recommendedName>
        <fullName evidence="10">Purine nucleoside phosphorylase</fullName>
    </recommendedName>
</protein>
<comment type="catalytic activity">
    <reaction evidence="1">
        <text>inosine + phosphate = alpha-D-ribose 1-phosphate + hypoxanthine</text>
        <dbReference type="Rhea" id="RHEA:27646"/>
        <dbReference type="ChEBI" id="CHEBI:17368"/>
        <dbReference type="ChEBI" id="CHEBI:17596"/>
        <dbReference type="ChEBI" id="CHEBI:43474"/>
        <dbReference type="ChEBI" id="CHEBI:57720"/>
        <dbReference type="EC" id="2.4.2.1"/>
    </reaction>
    <physiologicalReaction direction="left-to-right" evidence="1">
        <dbReference type="Rhea" id="RHEA:27647"/>
    </physiologicalReaction>
</comment>
<comment type="catalytic activity">
    <reaction evidence="9">
        <text>S-methyl-5'-thioadenosine + phosphate = 5-(methylsulfanyl)-alpha-D-ribose 1-phosphate + adenine</text>
        <dbReference type="Rhea" id="RHEA:11852"/>
        <dbReference type="ChEBI" id="CHEBI:16708"/>
        <dbReference type="ChEBI" id="CHEBI:17509"/>
        <dbReference type="ChEBI" id="CHEBI:43474"/>
        <dbReference type="ChEBI" id="CHEBI:58533"/>
        <dbReference type="EC" id="2.4.2.28"/>
    </reaction>
    <physiologicalReaction direction="left-to-right" evidence="9">
        <dbReference type="Rhea" id="RHEA:11853"/>
    </physiologicalReaction>
</comment>
<dbReference type="AlphaFoldDB" id="A0A1H2DQ29"/>
<dbReference type="InterPro" id="IPR038371">
    <property type="entry name" value="Cu_polyphenol_OxRdtase_sf"/>
</dbReference>
<keyword evidence="4" id="KW-0479">Metal-binding</keyword>
<dbReference type="GO" id="GO:0016787">
    <property type="term" value="F:hydrolase activity"/>
    <property type="evidence" value="ECO:0007669"/>
    <property type="project" value="UniProtKB-KW"/>
</dbReference>
<dbReference type="Proteomes" id="UP000182882">
    <property type="component" value="Unassembled WGS sequence"/>
</dbReference>
<proteinExistence type="inferred from homology"/>
<dbReference type="RefSeq" id="WP_062558706.1">
    <property type="nucleotide sequence ID" value="NZ_CP013341.1"/>
</dbReference>
<dbReference type="InterPro" id="IPR003730">
    <property type="entry name" value="Cu_polyphenol_OxRdtase"/>
</dbReference>
<comment type="catalytic activity">
    <reaction evidence="7">
        <text>adenosine + H2O + H(+) = inosine + NH4(+)</text>
        <dbReference type="Rhea" id="RHEA:24408"/>
        <dbReference type="ChEBI" id="CHEBI:15377"/>
        <dbReference type="ChEBI" id="CHEBI:15378"/>
        <dbReference type="ChEBI" id="CHEBI:16335"/>
        <dbReference type="ChEBI" id="CHEBI:17596"/>
        <dbReference type="ChEBI" id="CHEBI:28938"/>
        <dbReference type="EC" id="3.5.4.4"/>
    </reaction>
    <physiologicalReaction direction="left-to-right" evidence="7">
        <dbReference type="Rhea" id="RHEA:24409"/>
    </physiologicalReaction>
</comment>
<sequence length="248" mass="27414">MHDWIIPDWPAPSNVKALFTTRTGGVSRGAKGVYSSLNLGTHVNDNLADVTQNRTLLRHYLPAEPRWLKQVHGTIPIAIDHATTEIPEGDAVFSRKQKTVCAVMVADCLPVLLCNTAGTTVGIIHAGWRGLAGGIIEKSIHAMQIDHDQLIAWLGPAIGPDHFEVGPDVYETFVHHDAQAEQAFAVKNDGHERKWLADIFLLARQRLANSGITHIYGGGICTFSDPERFFSYRRDSETGRMAALIWFE</sequence>
<dbReference type="GO" id="GO:0005507">
    <property type="term" value="F:copper ion binding"/>
    <property type="evidence" value="ECO:0007669"/>
    <property type="project" value="TreeGrafter"/>
</dbReference>
<keyword evidence="12" id="KW-1185">Reference proteome</keyword>
<evidence type="ECO:0000313" key="11">
    <source>
        <dbReference type="EMBL" id="SDT84993.1"/>
    </source>
</evidence>
<evidence type="ECO:0000256" key="5">
    <source>
        <dbReference type="ARBA" id="ARBA00022801"/>
    </source>
</evidence>
<dbReference type="Pfam" id="PF02578">
    <property type="entry name" value="Cu-oxidase_4"/>
    <property type="match status" value="1"/>
</dbReference>
<evidence type="ECO:0000256" key="9">
    <source>
        <dbReference type="ARBA" id="ARBA00049893"/>
    </source>
</evidence>
<comment type="similarity">
    <text evidence="2 10">Belongs to the purine nucleoside phosphorylase YfiH/LACC1 family.</text>
</comment>
<keyword evidence="5" id="KW-0378">Hydrolase</keyword>
<evidence type="ECO:0000313" key="12">
    <source>
        <dbReference type="Proteomes" id="UP000182882"/>
    </source>
</evidence>
<dbReference type="InterPro" id="IPR011324">
    <property type="entry name" value="Cytotoxic_necrot_fac-like_cat"/>
</dbReference>
<keyword evidence="3" id="KW-0808">Transferase</keyword>
<accession>A0A1H2DQ29</accession>
<dbReference type="NCBIfam" id="TIGR00726">
    <property type="entry name" value="peptidoglycan editing factor PgeF"/>
    <property type="match status" value="1"/>
</dbReference>
<dbReference type="SUPFAM" id="SSF64438">
    <property type="entry name" value="CNF1/YfiH-like putative cysteine hydrolases"/>
    <property type="match status" value="1"/>
</dbReference>
<keyword evidence="6" id="KW-0862">Zinc</keyword>
<dbReference type="Gene3D" id="3.60.140.10">
    <property type="entry name" value="CNF1/YfiH-like putative cysteine hydrolases"/>
    <property type="match status" value="1"/>
</dbReference>
<dbReference type="PANTHER" id="PTHR30616:SF2">
    <property type="entry name" value="PURINE NUCLEOSIDE PHOSPHORYLASE LACC1"/>
    <property type="match status" value="1"/>
</dbReference>
<evidence type="ECO:0000256" key="3">
    <source>
        <dbReference type="ARBA" id="ARBA00022679"/>
    </source>
</evidence>
<evidence type="ECO:0000256" key="6">
    <source>
        <dbReference type="ARBA" id="ARBA00022833"/>
    </source>
</evidence>
<evidence type="ECO:0000256" key="1">
    <source>
        <dbReference type="ARBA" id="ARBA00000553"/>
    </source>
</evidence>